<dbReference type="OrthoDB" id="10618290at2759"/>
<name>A0A4D9CW28_9STRA</name>
<accession>A0A4D9CW28</accession>
<feature type="compositionally biased region" description="Basic and acidic residues" evidence="1">
    <location>
        <begin position="55"/>
        <end position="75"/>
    </location>
</feature>
<evidence type="ECO:0000256" key="1">
    <source>
        <dbReference type="SAM" id="MobiDB-lite"/>
    </source>
</evidence>
<dbReference type="AlphaFoldDB" id="A0A4D9CW28"/>
<evidence type="ECO:0000313" key="3">
    <source>
        <dbReference type="Proteomes" id="UP000355283"/>
    </source>
</evidence>
<feature type="compositionally biased region" description="Basic and acidic residues" evidence="1">
    <location>
        <begin position="21"/>
        <end position="30"/>
    </location>
</feature>
<reference evidence="2 3" key="1">
    <citation type="submission" date="2019-01" db="EMBL/GenBank/DDBJ databases">
        <title>Nuclear Genome Assembly of the Microalgal Biofuel strain Nannochloropsis salina CCMP1776.</title>
        <authorList>
            <person name="Hovde B."/>
        </authorList>
    </citation>
    <scope>NUCLEOTIDE SEQUENCE [LARGE SCALE GENOMIC DNA]</scope>
    <source>
        <strain evidence="2 3">CCMP1776</strain>
    </source>
</reference>
<evidence type="ECO:0000313" key="2">
    <source>
        <dbReference type="EMBL" id="TFJ82307.1"/>
    </source>
</evidence>
<dbReference type="EMBL" id="SDOX01000118">
    <property type="protein sequence ID" value="TFJ82307.1"/>
    <property type="molecule type" value="Genomic_DNA"/>
</dbReference>
<keyword evidence="3" id="KW-1185">Reference proteome</keyword>
<organism evidence="2 3">
    <name type="scientific">Nannochloropsis salina CCMP1776</name>
    <dbReference type="NCBI Taxonomy" id="1027361"/>
    <lineage>
        <taxon>Eukaryota</taxon>
        <taxon>Sar</taxon>
        <taxon>Stramenopiles</taxon>
        <taxon>Ochrophyta</taxon>
        <taxon>Eustigmatophyceae</taxon>
        <taxon>Eustigmatales</taxon>
        <taxon>Monodopsidaceae</taxon>
        <taxon>Microchloropsis</taxon>
        <taxon>Microchloropsis salina</taxon>
    </lineage>
</organism>
<protein>
    <submittedName>
        <fullName evidence="2">Uncharacterized protein</fullName>
    </submittedName>
</protein>
<feature type="region of interest" description="Disordered" evidence="1">
    <location>
        <begin position="53"/>
        <end position="101"/>
    </location>
</feature>
<proteinExistence type="predicted"/>
<feature type="region of interest" description="Disordered" evidence="1">
    <location>
        <begin position="1"/>
        <end position="40"/>
    </location>
</feature>
<sequence>MTRSSVGWPRICGNLGQGPTRQEEARDGRDQSTGVERLPALLSDALDSPIVLDGIGRRVQTEGGGRPRGDDDRATRLPRPVRPPPGPTYSAARLSKQNGPSQDRVALSLGMVRPTDASTRHYRGCADPLLELHAARDARRMPAPLEYSSLTQGPPPLVLADKQLRMDALALGDSRALEGVDLAGKAGWDKHVAGRFERPPLRDLMLRKAYRAVVLDLLVAVQPSGLLAPRCHVFWPYLKPVDGVDNV</sequence>
<comment type="caution">
    <text evidence="2">The sequence shown here is derived from an EMBL/GenBank/DDBJ whole genome shotgun (WGS) entry which is preliminary data.</text>
</comment>
<dbReference type="Proteomes" id="UP000355283">
    <property type="component" value="Unassembled WGS sequence"/>
</dbReference>
<gene>
    <name evidence="2" type="ORF">NSK_006426</name>
</gene>